<evidence type="ECO:0000313" key="1">
    <source>
        <dbReference type="EMBL" id="SAY39130.1"/>
    </source>
</evidence>
<name>A0A165B2Z9_9SYNE</name>
<dbReference type="EMBL" id="FITM01000130">
    <property type="protein sequence ID" value="SAY39130.1"/>
    <property type="molecule type" value="Genomic_DNA"/>
</dbReference>
<protein>
    <recommendedName>
        <fullName evidence="3">DUF2786 domain-containing protein</fullName>
    </recommendedName>
</protein>
<reference evidence="2" key="1">
    <citation type="submission" date="2016-02" db="EMBL/GenBank/DDBJ databases">
        <authorList>
            <person name="liu f."/>
        </authorList>
    </citation>
    <scope>NUCLEOTIDE SEQUENCE [LARGE SCALE GENOMIC DNA]</scope>
</reference>
<keyword evidence="2" id="KW-1185">Reference proteome</keyword>
<accession>A0A165B2Z9</accession>
<evidence type="ECO:0000313" key="2">
    <source>
        <dbReference type="Proteomes" id="UP000182631"/>
    </source>
</evidence>
<dbReference type="AlphaFoldDB" id="A0A165B2Z9"/>
<sequence>MLVDEKTLLQKLAKVEELFRRAASPGERAAAEAALNRLQARLGSGDRDQEPEVELKFSLSDRWSMRLFIAIYRKHGVRPYRYARQRRTTIMARARPEEFKRLVWAKFCQLHGELERYFEDVSDQLITRAMGADGNDNTVDAQ</sequence>
<proteinExistence type="predicted"/>
<dbReference type="Proteomes" id="UP000182631">
    <property type="component" value="Unassembled WGS sequence"/>
</dbReference>
<evidence type="ECO:0008006" key="3">
    <source>
        <dbReference type="Google" id="ProtNLM"/>
    </source>
</evidence>
<dbReference type="RefSeq" id="WP_218969742.1">
    <property type="nucleotide sequence ID" value="NZ_FITM01000130.1"/>
</dbReference>
<organism evidence="1 2">
    <name type="scientific">Candidatus Synechococcus spongiarum</name>
    <dbReference type="NCBI Taxonomy" id="431041"/>
    <lineage>
        <taxon>Bacteria</taxon>
        <taxon>Bacillati</taxon>
        <taxon>Cyanobacteriota</taxon>
        <taxon>Cyanophyceae</taxon>
        <taxon>Synechococcales</taxon>
        <taxon>Synechococcaceae</taxon>
        <taxon>Synechococcus</taxon>
    </lineage>
</organism>
<gene>
    <name evidence="1" type="ORF">FLM9_1188</name>
</gene>